<feature type="region of interest" description="Disordered" evidence="1">
    <location>
        <begin position="259"/>
        <end position="293"/>
    </location>
</feature>
<protein>
    <submittedName>
        <fullName evidence="2">Uncharacterized protein</fullName>
    </submittedName>
</protein>
<reference evidence="2" key="1">
    <citation type="submission" date="2014-05" db="EMBL/GenBank/DDBJ databases">
        <title>The transcriptome of the halophilic microalga Tetraselmis sp. GSL018 isolated from the Great Salt Lake, Utah.</title>
        <authorList>
            <person name="Jinkerson R.E."/>
            <person name="D'Adamo S."/>
            <person name="Posewitz M.C."/>
        </authorList>
    </citation>
    <scope>NUCLEOTIDE SEQUENCE</scope>
    <source>
        <strain evidence="2">GSL018</strain>
    </source>
</reference>
<name>A0A061SIG4_9CHLO</name>
<proteinExistence type="predicted"/>
<dbReference type="AlphaFoldDB" id="A0A061SIG4"/>
<gene>
    <name evidence="2" type="ORF">TSPGSL018_5592</name>
</gene>
<organism evidence="2">
    <name type="scientific">Tetraselmis sp. GSL018</name>
    <dbReference type="NCBI Taxonomy" id="582737"/>
    <lineage>
        <taxon>Eukaryota</taxon>
        <taxon>Viridiplantae</taxon>
        <taxon>Chlorophyta</taxon>
        <taxon>core chlorophytes</taxon>
        <taxon>Chlorodendrophyceae</taxon>
        <taxon>Chlorodendrales</taxon>
        <taxon>Chlorodendraceae</taxon>
        <taxon>Tetraselmis</taxon>
    </lineage>
</organism>
<feature type="non-terminal residue" evidence="2">
    <location>
        <position position="1"/>
    </location>
</feature>
<evidence type="ECO:0000256" key="1">
    <source>
        <dbReference type="SAM" id="MobiDB-lite"/>
    </source>
</evidence>
<feature type="compositionally biased region" description="Polar residues" evidence="1">
    <location>
        <begin position="282"/>
        <end position="293"/>
    </location>
</feature>
<accession>A0A061SIG4</accession>
<evidence type="ECO:0000313" key="2">
    <source>
        <dbReference type="EMBL" id="JAC82501.1"/>
    </source>
</evidence>
<feature type="region of interest" description="Disordered" evidence="1">
    <location>
        <begin position="166"/>
        <end position="234"/>
    </location>
</feature>
<feature type="compositionally biased region" description="Low complexity" evidence="1">
    <location>
        <begin position="214"/>
        <end position="227"/>
    </location>
</feature>
<dbReference type="EMBL" id="GBEZ01002565">
    <property type="protein sequence ID" value="JAC82501.1"/>
    <property type="molecule type" value="Transcribed_RNA"/>
</dbReference>
<sequence>WSGPAHGPAYLQGLVNHPAIHAASVAAAMALQNSHYQSHQATMMAHAAAQAAAHAAAMGSAQPLMHSLGNHGALVGQPTPTQAQGAGVFGIPHHSWAAPGIMTTLHPGAGQLWPGGWLGPTQGAHLGAEAGYGGGGASASDGAERARAAPSGATCCAEADSTGNFAASETGEVGSGEDRDARASPEPGDPADYLPWYSDDQLIEDGMSSVPSTSSASELGAAAAGEGPQSLQGAVGEHGTAVRGMQSLVLGGMRYSGQMSASSMGSSWPADASSGSGPVEQGRTNFQFDNHWE</sequence>